<dbReference type="InterPro" id="IPR038005">
    <property type="entry name" value="RX-like_CC"/>
</dbReference>
<dbReference type="EMBL" id="CM017324">
    <property type="protein sequence ID" value="KAE8037269.1"/>
    <property type="molecule type" value="Genomic_DNA"/>
</dbReference>
<evidence type="ECO:0000259" key="4">
    <source>
        <dbReference type="Pfam" id="PF18052"/>
    </source>
</evidence>
<keyword evidence="1" id="KW-0677">Repeat</keyword>
<dbReference type="GO" id="GO:0030246">
    <property type="term" value="F:carbohydrate binding"/>
    <property type="evidence" value="ECO:0007669"/>
    <property type="project" value="InterPro"/>
</dbReference>
<dbReference type="InterPro" id="IPR056789">
    <property type="entry name" value="LRR_R13L1-DRL21"/>
</dbReference>
<dbReference type="PANTHER" id="PTHR48478:SF1">
    <property type="entry name" value="LECTIN-LIKE"/>
    <property type="match status" value="1"/>
</dbReference>
<dbReference type="SUPFAM" id="SSF52047">
    <property type="entry name" value="RNI-like"/>
    <property type="match status" value="1"/>
</dbReference>
<dbReference type="PANTHER" id="PTHR48478">
    <property type="entry name" value="LECTIN-LIKE"/>
    <property type="match status" value="1"/>
</dbReference>
<accession>A0A660KSP4</accession>
<gene>
    <name evidence="6" type="ORF">FH972_009870</name>
</gene>
<dbReference type="InterPro" id="IPR052147">
    <property type="entry name" value="PP2-like/Lectin"/>
</dbReference>
<dbReference type="Gene3D" id="3.80.10.10">
    <property type="entry name" value="Ribonuclease Inhibitor"/>
    <property type="match status" value="4"/>
</dbReference>
<dbReference type="AlphaFoldDB" id="A0A660KSP4"/>
<feature type="domain" description="R13L1/DRL21-like LRR repeat region" evidence="5">
    <location>
        <begin position="126"/>
        <end position="251"/>
    </location>
</feature>
<dbReference type="GO" id="GO:0006952">
    <property type="term" value="P:defense response"/>
    <property type="evidence" value="ECO:0007669"/>
    <property type="project" value="UniProtKB-KW"/>
</dbReference>
<name>A0A660KSP4_9ROSI</name>
<dbReference type="InterPro" id="IPR032675">
    <property type="entry name" value="LRR_dom_sf"/>
</dbReference>
<dbReference type="GO" id="GO:0000166">
    <property type="term" value="F:nucleotide binding"/>
    <property type="evidence" value="ECO:0007669"/>
    <property type="project" value="UniProtKB-KW"/>
</dbReference>
<dbReference type="CDD" id="cd14798">
    <property type="entry name" value="RX-CC_like"/>
    <property type="match status" value="1"/>
</dbReference>
<dbReference type="OrthoDB" id="2973320at2759"/>
<feature type="domain" description="Disease resistance N-terminal" evidence="4">
    <location>
        <begin position="13"/>
        <end position="95"/>
    </location>
</feature>
<evidence type="ECO:0000256" key="2">
    <source>
        <dbReference type="ARBA" id="ARBA00022741"/>
    </source>
</evidence>
<evidence type="ECO:0008006" key="8">
    <source>
        <dbReference type="Google" id="ProtNLM"/>
    </source>
</evidence>
<dbReference type="Pfam" id="PF14299">
    <property type="entry name" value="PP2"/>
    <property type="match status" value="1"/>
</dbReference>
<dbReference type="Pfam" id="PF25019">
    <property type="entry name" value="LRR_R13L1-DRL21"/>
    <property type="match status" value="1"/>
</dbReference>
<protein>
    <recommendedName>
        <fullName evidence="8">Rx N-terminal domain-containing protein</fullName>
    </recommendedName>
</protein>
<evidence type="ECO:0000256" key="1">
    <source>
        <dbReference type="ARBA" id="ARBA00022737"/>
    </source>
</evidence>
<dbReference type="Pfam" id="PF18052">
    <property type="entry name" value="Rx_N"/>
    <property type="match status" value="1"/>
</dbReference>
<evidence type="ECO:0000313" key="6">
    <source>
        <dbReference type="EMBL" id="KAE8037269.1"/>
    </source>
</evidence>
<dbReference type="Proteomes" id="UP000327013">
    <property type="component" value="Chromosome 4"/>
</dbReference>
<dbReference type="InterPro" id="IPR041118">
    <property type="entry name" value="Rx_N"/>
</dbReference>
<evidence type="ECO:0000256" key="3">
    <source>
        <dbReference type="ARBA" id="ARBA00022821"/>
    </source>
</evidence>
<keyword evidence="7" id="KW-1185">Reference proteome</keyword>
<sequence length="786" mass="89325">MADLVAETILDGVIKISFDLIKETYSSICGVKEDVKNLARKLTAIKAVLVDAEKKQVNNQQLKDWLGKLKEADFDAEDLLETFAAEAYQWKKRPTTLSMLPPSMGNLTGLHNLHVFQVGREKGYEIEQLEKMAHLSGTLHISKLEKAASARAAKLNEKKSLHKLVFEWSTDRVVNTQDEATENNVLKDLQPHSNLKELQIIRYRGNEFPAWMREGQLQHLVSLTLNGCLKCKTLDLGDQLPNLRELYIKGMHELEKWTDVECRSLCRLMFSNCPELRDLPSIFPNLDYLKIKSCNSLRALPVVPSLQILKLINNLILEDLNEKVLEQVEAVNDQYQREIMRDRPSFSRLAKLTVKSCPKLQALPRLFSPQKLEISRCELLTTLPPPPHNRRIFQLTLEGCDDGALVGAIPEISSLESLVISSISNISSLPKWPQLPGLKALYIRDCKDLVSLSNGEEGSLRTLASLYLLSIRNCEKLETLNDQELPTSLECLIIASCPLLKSFSLKNIPSLSDLYIEDCPMLQSLPGDGLPSSLKHLQIQTCPLLSERCQKEGGGGPDWPKIEHIPDLEIDNSHILVPSTSVANRPVWYRHFICCRASLTSLEREMVKKAAMEEIFLEHKTKKKWADEKTGHLCFMLYARSLYICWSHREYWTWKCFKETSDENIEVAKLSHVCRLEVRGKLSTSELSPEVVYEIVYVVKLTNGAFGWELPLILNLTLPDGRVQVRQISLLEKPRRQWIELNFGNFQTKNGESGEVVFGIRERGGRHFIHGIIIKGAVIRPKQTTL</sequence>
<evidence type="ECO:0000313" key="7">
    <source>
        <dbReference type="Proteomes" id="UP000327013"/>
    </source>
</evidence>
<evidence type="ECO:0000259" key="5">
    <source>
        <dbReference type="Pfam" id="PF25019"/>
    </source>
</evidence>
<proteinExistence type="predicted"/>
<keyword evidence="3" id="KW-0611">Plant defense</keyword>
<dbReference type="InterPro" id="IPR025886">
    <property type="entry name" value="PP2-like"/>
</dbReference>
<reference evidence="6 7" key="1">
    <citation type="submission" date="2019-06" db="EMBL/GenBank/DDBJ databases">
        <title>A chromosomal-level reference genome of Carpinus fangiana (Coryloideae, Betulaceae).</title>
        <authorList>
            <person name="Yang X."/>
            <person name="Wang Z."/>
            <person name="Zhang L."/>
            <person name="Hao G."/>
            <person name="Liu J."/>
            <person name="Yang Y."/>
        </authorList>
    </citation>
    <scope>NUCLEOTIDE SEQUENCE [LARGE SCALE GENOMIC DNA]</scope>
    <source>
        <strain evidence="6">Cfa_2016G</strain>
        <tissue evidence="6">Leaf</tissue>
    </source>
</reference>
<organism evidence="6 7">
    <name type="scientific">Carpinus fangiana</name>
    <dbReference type="NCBI Taxonomy" id="176857"/>
    <lineage>
        <taxon>Eukaryota</taxon>
        <taxon>Viridiplantae</taxon>
        <taxon>Streptophyta</taxon>
        <taxon>Embryophyta</taxon>
        <taxon>Tracheophyta</taxon>
        <taxon>Spermatophyta</taxon>
        <taxon>Magnoliopsida</taxon>
        <taxon>eudicotyledons</taxon>
        <taxon>Gunneridae</taxon>
        <taxon>Pentapetalae</taxon>
        <taxon>rosids</taxon>
        <taxon>fabids</taxon>
        <taxon>Fagales</taxon>
        <taxon>Betulaceae</taxon>
        <taxon>Carpinus</taxon>
    </lineage>
</organism>
<keyword evidence="2" id="KW-0547">Nucleotide-binding</keyword>